<dbReference type="OrthoDB" id="15637at2"/>
<evidence type="ECO:0000256" key="2">
    <source>
        <dbReference type="ARBA" id="ARBA00022692"/>
    </source>
</evidence>
<dbReference type="GO" id="GO:0055085">
    <property type="term" value="P:transmembrane transport"/>
    <property type="evidence" value="ECO:0007669"/>
    <property type="project" value="InterPro"/>
</dbReference>
<feature type="region of interest" description="Disordered" evidence="5">
    <location>
        <begin position="64"/>
        <end position="248"/>
    </location>
</feature>
<comment type="subcellular location">
    <subcellularLocation>
        <location evidence="1">Membrane</location>
        <topology evidence="1">Single-pass membrane protein</topology>
    </subcellularLocation>
</comment>
<name>A0A0K2G7R7_NITMO</name>
<keyword evidence="2 6" id="KW-0812">Transmembrane</keyword>
<feature type="transmembrane region" description="Helical" evidence="6">
    <location>
        <begin position="12"/>
        <end position="33"/>
    </location>
</feature>
<dbReference type="GO" id="GO:0016020">
    <property type="term" value="C:membrane"/>
    <property type="evidence" value="ECO:0007669"/>
    <property type="project" value="UniProtKB-SubCell"/>
</dbReference>
<keyword evidence="4 6" id="KW-0472">Membrane</keyword>
<dbReference type="SUPFAM" id="SSF74653">
    <property type="entry name" value="TolA/TonB C-terminal domain"/>
    <property type="match status" value="1"/>
</dbReference>
<dbReference type="Gene3D" id="3.30.1150.10">
    <property type="match status" value="1"/>
</dbReference>
<evidence type="ECO:0000256" key="3">
    <source>
        <dbReference type="ARBA" id="ARBA00022989"/>
    </source>
</evidence>
<protein>
    <recommendedName>
        <fullName evidence="7">TonB C-terminal domain-containing protein</fullName>
    </recommendedName>
</protein>
<evidence type="ECO:0000256" key="5">
    <source>
        <dbReference type="SAM" id="MobiDB-lite"/>
    </source>
</evidence>
<keyword evidence="9" id="KW-1185">Reference proteome</keyword>
<dbReference type="PATRIC" id="fig|42253.5.peg.556"/>
<evidence type="ECO:0000259" key="7">
    <source>
        <dbReference type="PROSITE" id="PS52015"/>
    </source>
</evidence>
<keyword evidence="3 6" id="KW-1133">Transmembrane helix</keyword>
<evidence type="ECO:0000313" key="8">
    <source>
        <dbReference type="EMBL" id="ALA56998.1"/>
    </source>
</evidence>
<feature type="domain" description="TonB C-terminal" evidence="7">
    <location>
        <begin position="279"/>
        <end position="369"/>
    </location>
</feature>
<accession>A0A0K2G7R7</accession>
<organism evidence="8 9">
    <name type="scientific">Nitrospira moscoviensis</name>
    <dbReference type="NCBI Taxonomy" id="42253"/>
    <lineage>
        <taxon>Bacteria</taxon>
        <taxon>Pseudomonadati</taxon>
        <taxon>Nitrospirota</taxon>
        <taxon>Nitrospiria</taxon>
        <taxon>Nitrospirales</taxon>
        <taxon>Nitrospiraceae</taxon>
        <taxon>Nitrospira</taxon>
    </lineage>
</organism>
<evidence type="ECO:0000256" key="4">
    <source>
        <dbReference type="ARBA" id="ARBA00023136"/>
    </source>
</evidence>
<dbReference type="AlphaFoldDB" id="A0A0K2G7R7"/>
<evidence type="ECO:0000256" key="1">
    <source>
        <dbReference type="ARBA" id="ARBA00004167"/>
    </source>
</evidence>
<dbReference type="InterPro" id="IPR037682">
    <property type="entry name" value="TonB_C"/>
</dbReference>
<proteinExistence type="predicted"/>
<dbReference type="EMBL" id="CP011801">
    <property type="protein sequence ID" value="ALA56998.1"/>
    <property type="molecule type" value="Genomic_DNA"/>
</dbReference>
<dbReference type="Proteomes" id="UP000069205">
    <property type="component" value="Chromosome"/>
</dbReference>
<evidence type="ECO:0000256" key="6">
    <source>
        <dbReference type="SAM" id="Phobius"/>
    </source>
</evidence>
<evidence type="ECO:0000313" key="9">
    <source>
        <dbReference type="Proteomes" id="UP000069205"/>
    </source>
</evidence>
<gene>
    <name evidence="8" type="ORF">NITMOv2_0562</name>
</gene>
<feature type="compositionally biased region" description="Low complexity" evidence="5">
    <location>
        <begin position="127"/>
        <end position="136"/>
    </location>
</feature>
<reference evidence="8 9" key="1">
    <citation type="journal article" date="2015" name="Proc. Natl. Acad. Sci. U.S.A.">
        <title>Expanded metabolic versatility of ubiquitous nitrite-oxidizing bacteria from the genus Nitrospira.</title>
        <authorList>
            <person name="Koch H."/>
            <person name="Lucker S."/>
            <person name="Albertsen M."/>
            <person name="Kitzinger K."/>
            <person name="Herbold C."/>
            <person name="Spieck E."/>
            <person name="Nielsen P.H."/>
            <person name="Wagner M."/>
            <person name="Daims H."/>
        </authorList>
    </citation>
    <scope>NUCLEOTIDE SEQUENCE [LARGE SCALE GENOMIC DNA]</scope>
    <source>
        <strain evidence="8 9">NSP M-1</strain>
    </source>
</reference>
<dbReference type="NCBIfam" id="TIGR01352">
    <property type="entry name" value="tonB_Cterm"/>
    <property type="match status" value="1"/>
</dbReference>
<feature type="compositionally biased region" description="Low complexity" evidence="5">
    <location>
        <begin position="94"/>
        <end position="116"/>
    </location>
</feature>
<dbReference type="STRING" id="42253.NITMOv2_0562"/>
<dbReference type="PRINTS" id="PR01217">
    <property type="entry name" value="PRICHEXTENSN"/>
</dbReference>
<dbReference type="RefSeq" id="WP_053378405.1">
    <property type="nucleotide sequence ID" value="NZ_CP011801.1"/>
</dbReference>
<dbReference type="PROSITE" id="PS52015">
    <property type="entry name" value="TONB_CTD"/>
    <property type="match status" value="1"/>
</dbReference>
<sequence length="369" mass="38891">MAQIGISCGREWKAWLCSLAGHGLLLAGLWHVALQARLPMGTTPFRWDVTLVDRLSPIGADLSAATTPSEEDQPAEAAHSVRQTGFSPARNEAAETPQPAVATAATRAATPTHAPVPEQPIIPSTLSPSPEAIPEAEPVHHIPAQEPPPVAHNVPVPQELQPAPPGLMPQAVPPSHNISQGTPPAEIFTPTATAESLVPAPAPPSAPAMHEPLVARESPSSRPSPPPAEPSAPSSDPGTAVPVESSRVSDLMAALPSASDSTARMAAPVGSSKAPADYGWLQRTLSRRLEELKRSSRPSFNQAELKVLVKAVVSSAGDLVEAEIVTSSGLERIDREAMLLVQRAFPLPLEQTLDRPQIVMRIPITYSRD</sequence>
<dbReference type="InterPro" id="IPR006260">
    <property type="entry name" value="TonB/TolA_C"/>
</dbReference>
<dbReference type="KEGG" id="nmv:NITMOv2_0562"/>